<keyword evidence="4" id="KW-1185">Reference proteome</keyword>
<reference evidence="4" key="2">
    <citation type="submission" date="2015-04" db="EMBL/GenBank/DDBJ databases">
        <title>The complete genome sequence of Erythrobacter sp. s21-N3.</title>
        <authorList>
            <person name="Zhuang L."/>
            <person name="Liu Y."/>
            <person name="Shao Z."/>
        </authorList>
    </citation>
    <scope>NUCLEOTIDE SEQUENCE [LARGE SCALE GENOMIC DNA]</scope>
    <source>
        <strain evidence="4">s21-N3</strain>
    </source>
</reference>
<dbReference type="KEGG" id="ery:CP97_09735"/>
<protein>
    <submittedName>
        <fullName evidence="3">TadE-like protein</fullName>
    </submittedName>
</protein>
<evidence type="ECO:0000313" key="3">
    <source>
        <dbReference type="EMBL" id="AKQ42241.1"/>
    </source>
</evidence>
<dbReference type="AlphaFoldDB" id="A0A0H4VHA9"/>
<gene>
    <name evidence="3" type="ORF">CP97_09735</name>
</gene>
<dbReference type="Pfam" id="PF07811">
    <property type="entry name" value="TadE"/>
    <property type="match status" value="1"/>
</dbReference>
<feature type="domain" description="TadE-like" evidence="2">
    <location>
        <begin position="17"/>
        <end position="58"/>
    </location>
</feature>
<evidence type="ECO:0000259" key="2">
    <source>
        <dbReference type="Pfam" id="PF07811"/>
    </source>
</evidence>
<evidence type="ECO:0000313" key="4">
    <source>
        <dbReference type="Proteomes" id="UP000059113"/>
    </source>
</evidence>
<name>A0A0H4VHA9_9SPHN</name>
<dbReference type="PATRIC" id="fig|1648404.4.peg.2027"/>
<feature type="transmembrane region" description="Helical" evidence="1">
    <location>
        <begin position="20"/>
        <end position="38"/>
    </location>
</feature>
<keyword evidence="1" id="KW-0812">Transmembrane</keyword>
<organism evidence="3 4">
    <name type="scientific">Aurantiacibacter atlanticus</name>
    <dbReference type="NCBI Taxonomy" id="1648404"/>
    <lineage>
        <taxon>Bacteria</taxon>
        <taxon>Pseudomonadati</taxon>
        <taxon>Pseudomonadota</taxon>
        <taxon>Alphaproteobacteria</taxon>
        <taxon>Sphingomonadales</taxon>
        <taxon>Erythrobacteraceae</taxon>
        <taxon>Aurantiacibacter</taxon>
    </lineage>
</organism>
<dbReference type="RefSeq" id="WP_048885769.1">
    <property type="nucleotide sequence ID" value="NZ_CP011310.1"/>
</dbReference>
<dbReference type="InterPro" id="IPR012495">
    <property type="entry name" value="TadE-like_dom"/>
</dbReference>
<keyword evidence="1" id="KW-0472">Membrane</keyword>
<dbReference type="EMBL" id="CP011310">
    <property type="protein sequence ID" value="AKQ42241.1"/>
    <property type="molecule type" value="Genomic_DNA"/>
</dbReference>
<keyword evidence="1" id="KW-1133">Transmembrane helix</keyword>
<sequence length="152" mass="16297">MIRALARLACIRRNEDGSMVIETALVAPVLLVLALGGFEVSSMVSRQTELQTAAAESAAIVRAVIPETAEERTTVRDILVTSTGLTNEQVTISEVYRCGAGDAYKTTAGSCGGGTEYKFIKVDLTDTYQPVWTKFGLTSGINYNITRTVQIG</sequence>
<dbReference type="Proteomes" id="UP000059113">
    <property type="component" value="Chromosome"/>
</dbReference>
<dbReference type="OrthoDB" id="7409794at2"/>
<proteinExistence type="predicted"/>
<accession>A0A0H4VHA9</accession>
<reference evidence="3 4" key="1">
    <citation type="journal article" date="2015" name="Int. J. Syst. Evol. Microbiol.">
        <title>Erythrobacter atlanticus sp. nov., a bacterium from ocean sediment able to degrade polycyclic aromatic hydrocarbons.</title>
        <authorList>
            <person name="Zhuang L."/>
            <person name="Liu Y."/>
            <person name="Wang L."/>
            <person name="Wang W."/>
            <person name="Shao Z."/>
        </authorList>
    </citation>
    <scope>NUCLEOTIDE SEQUENCE [LARGE SCALE GENOMIC DNA]</scope>
    <source>
        <strain evidence="4">s21-N3</strain>
    </source>
</reference>
<evidence type="ECO:0000256" key="1">
    <source>
        <dbReference type="SAM" id="Phobius"/>
    </source>
</evidence>
<dbReference type="STRING" id="1648404.CP97_09735"/>